<dbReference type="Proteomes" id="UP000006362">
    <property type="component" value="Chromosome"/>
</dbReference>
<dbReference type="CDD" id="cd09726">
    <property type="entry name" value="RAMP_I_III"/>
    <property type="match status" value="1"/>
</dbReference>
<name>E8T4Q0_THEA1</name>
<reference evidence="1" key="1">
    <citation type="submission" date="2011-01" db="EMBL/GenBank/DDBJ databases">
        <title>Complete sequence of chromosome of Thermovibrio ammonificans HB-1.</title>
        <authorList>
            <consortium name="US DOE Joint Genome Institute"/>
            <person name="Lucas S."/>
            <person name="Copeland A."/>
            <person name="Lapidus A."/>
            <person name="Cheng J.-F."/>
            <person name="Goodwin L."/>
            <person name="Pitluck S."/>
            <person name="Davenport K."/>
            <person name="Detter J.C."/>
            <person name="Han C."/>
            <person name="Tapia R."/>
            <person name="Land M."/>
            <person name="Hauser L."/>
            <person name="Kyrpides N."/>
            <person name="Ivanova N."/>
            <person name="Ovchinnikova G."/>
            <person name="Vetriani C."/>
            <person name="Woyke T."/>
        </authorList>
    </citation>
    <scope>NUCLEOTIDE SEQUENCE [LARGE SCALE GENOMIC DNA]</scope>
    <source>
        <strain evidence="1">HB-1</strain>
    </source>
</reference>
<sequence length="286" mass="33587">MGWYKLVFRQEQPIHIGSFKWGVIKETAIFIPGQTMWGALTNHFSIFFKDEAAKLDKDETSSLFEEITNFYPSFDANGTKLLKPSYKEGMFCFDINSNCLYEDMFRFYLVDNIIQTAIEPLSRRAKDESLHELDFILPNPKQEVPFKDFSIEKHEQIHWIGFVNLKEQEHENYLKNMKNRPIYIGGDVRYGYGELSLIEVIEVSDDRTKDEWQLEKIPQNSPSLHFIDLNLVKEYEVEGEIILLTKFKFGKNTPVIEEADFFLNVGSKVEKEITDFKIRLGRVVKR</sequence>
<dbReference type="STRING" id="648996.Theam_0339"/>
<dbReference type="KEGG" id="tam:Theam_0339"/>
<dbReference type="eggNOG" id="COG1337">
    <property type="taxonomic scope" value="Bacteria"/>
</dbReference>
<dbReference type="OrthoDB" id="12362at2"/>
<keyword evidence="2" id="KW-1185">Reference proteome</keyword>
<dbReference type="RefSeq" id="WP_013537098.1">
    <property type="nucleotide sequence ID" value="NC_014926.1"/>
</dbReference>
<evidence type="ECO:0000313" key="2">
    <source>
        <dbReference type="Proteomes" id="UP000006362"/>
    </source>
</evidence>
<organism evidence="1 2">
    <name type="scientific">Thermovibrio ammonificans (strain DSM 15698 / JCM 12110 / HB-1)</name>
    <dbReference type="NCBI Taxonomy" id="648996"/>
    <lineage>
        <taxon>Bacteria</taxon>
        <taxon>Pseudomonadati</taxon>
        <taxon>Aquificota</taxon>
        <taxon>Aquificia</taxon>
        <taxon>Desulfurobacteriales</taxon>
        <taxon>Desulfurobacteriaceae</taxon>
        <taxon>Thermovibrio</taxon>
    </lineage>
</organism>
<dbReference type="HOGENOM" id="CLU_081549_0_0_0"/>
<dbReference type="AlphaFoldDB" id="E8T4Q0"/>
<dbReference type="EMBL" id="CP002444">
    <property type="protein sequence ID" value="ADU96312.1"/>
    <property type="molecule type" value="Genomic_DNA"/>
</dbReference>
<gene>
    <name evidence="1" type="ordered locus">Theam_0339</name>
</gene>
<accession>E8T4Q0</accession>
<proteinExistence type="predicted"/>
<protein>
    <submittedName>
        <fullName evidence="1">Uncharacterized protein</fullName>
    </submittedName>
</protein>
<evidence type="ECO:0000313" key="1">
    <source>
        <dbReference type="EMBL" id="ADU96312.1"/>
    </source>
</evidence>